<name>A0A067FP29_CITSI</name>
<evidence type="ECO:0000313" key="2">
    <source>
        <dbReference type="Proteomes" id="UP000027120"/>
    </source>
</evidence>
<gene>
    <name evidence="1" type="ORF">CISIN_1g0381261mg</name>
</gene>
<feature type="non-terminal residue" evidence="1">
    <location>
        <position position="30"/>
    </location>
</feature>
<evidence type="ECO:0000313" key="1">
    <source>
        <dbReference type="EMBL" id="KDO67900.1"/>
    </source>
</evidence>
<dbReference type="AlphaFoldDB" id="A0A067FP29"/>
<accession>A0A067FP29</accession>
<sequence>MAKSRTGSGYCNDRILSGCNKSGFRPDFNP</sequence>
<dbReference type="Proteomes" id="UP000027120">
    <property type="component" value="Unassembled WGS sequence"/>
</dbReference>
<keyword evidence="2" id="KW-1185">Reference proteome</keyword>
<protein>
    <submittedName>
        <fullName evidence="1">Uncharacterized protein</fullName>
    </submittedName>
</protein>
<organism evidence="1 2">
    <name type="scientific">Citrus sinensis</name>
    <name type="common">Sweet orange</name>
    <name type="synonym">Citrus aurantium var. sinensis</name>
    <dbReference type="NCBI Taxonomy" id="2711"/>
    <lineage>
        <taxon>Eukaryota</taxon>
        <taxon>Viridiplantae</taxon>
        <taxon>Streptophyta</taxon>
        <taxon>Embryophyta</taxon>
        <taxon>Tracheophyta</taxon>
        <taxon>Spermatophyta</taxon>
        <taxon>Magnoliopsida</taxon>
        <taxon>eudicotyledons</taxon>
        <taxon>Gunneridae</taxon>
        <taxon>Pentapetalae</taxon>
        <taxon>rosids</taxon>
        <taxon>malvids</taxon>
        <taxon>Sapindales</taxon>
        <taxon>Rutaceae</taxon>
        <taxon>Aurantioideae</taxon>
        <taxon>Citrus</taxon>
    </lineage>
</organism>
<dbReference type="EMBL" id="KK784895">
    <property type="protein sequence ID" value="KDO67900.1"/>
    <property type="molecule type" value="Genomic_DNA"/>
</dbReference>
<proteinExistence type="predicted"/>
<reference evidence="1 2" key="1">
    <citation type="submission" date="2014-04" db="EMBL/GenBank/DDBJ databases">
        <authorList>
            <consortium name="International Citrus Genome Consortium"/>
            <person name="Gmitter F."/>
            <person name="Chen C."/>
            <person name="Farmerie W."/>
            <person name="Harkins T."/>
            <person name="Desany B."/>
            <person name="Mohiuddin M."/>
            <person name="Kodira C."/>
            <person name="Borodovsky M."/>
            <person name="Lomsadze A."/>
            <person name="Burns P."/>
            <person name="Jenkins J."/>
            <person name="Prochnik S."/>
            <person name="Shu S."/>
            <person name="Chapman J."/>
            <person name="Pitluck S."/>
            <person name="Schmutz J."/>
            <person name="Rokhsar D."/>
        </authorList>
    </citation>
    <scope>NUCLEOTIDE SEQUENCE</scope>
</reference>